<evidence type="ECO:0000256" key="1">
    <source>
        <dbReference type="SAM" id="Phobius"/>
    </source>
</evidence>
<dbReference type="InterPro" id="IPR024431">
    <property type="entry name" value="InsA_HTH_dom"/>
</dbReference>
<dbReference type="Pfam" id="PF12759">
    <property type="entry name" value="HTH_Tnp_IS1"/>
    <property type="match status" value="1"/>
</dbReference>
<feature type="transmembrane region" description="Helical" evidence="1">
    <location>
        <begin position="33"/>
        <end position="51"/>
    </location>
</feature>
<comment type="caution">
    <text evidence="3">The sequence shown here is derived from an EMBL/GenBank/DDBJ whole genome shotgun (WGS) entry which is preliminary data.</text>
</comment>
<dbReference type="Proteomes" id="UP000019197">
    <property type="component" value="Unassembled WGS sequence"/>
</dbReference>
<accession>W1J1F9</accession>
<sequence>MKERIIDMAMNNSGVRDTARVLKVGINTVIRTLKSMVPLLFATLILMNGWLA</sequence>
<dbReference type="PANTHER" id="PTHR47923:SF1">
    <property type="entry name" value="INSERTION ELEMENT IS1 1 PROTEIN INSA-RELATED"/>
    <property type="match status" value="1"/>
</dbReference>
<dbReference type="GO" id="GO:0006313">
    <property type="term" value="P:DNA transposition"/>
    <property type="evidence" value="ECO:0007669"/>
    <property type="project" value="TreeGrafter"/>
</dbReference>
<evidence type="ECO:0000313" key="4">
    <source>
        <dbReference type="Proteomes" id="UP000019197"/>
    </source>
</evidence>
<keyword evidence="1" id="KW-0472">Membrane</keyword>
<feature type="domain" description="Insertion element IS1 protein InsA helix-turn-helix" evidence="2">
    <location>
        <begin position="2"/>
        <end position="35"/>
    </location>
</feature>
<dbReference type="PANTHER" id="PTHR47923">
    <property type="entry name" value="INSERTION ELEMENT IS1 1 PROTEIN INSA-RELATED"/>
    <property type="match status" value="1"/>
</dbReference>
<dbReference type="InterPro" id="IPR051252">
    <property type="entry name" value="IS1_transposase_InsA"/>
</dbReference>
<proteinExistence type="predicted"/>
<reference evidence="3 4" key="1">
    <citation type="submission" date="2013-11" db="EMBL/GenBank/DDBJ databases">
        <title>Draft genome sequence and annotation of the entomopathogenic bacterium, Xenorhabdus cabanillasi strain JM26.</title>
        <authorList>
            <person name="Gualtieri M."/>
            <person name="Ogier J.C."/>
            <person name="Pages S."/>
            <person name="Givaudan A."/>
            <person name="Gaudriault S."/>
        </authorList>
    </citation>
    <scope>NUCLEOTIDE SEQUENCE [LARGE SCALE GENOMIC DNA]</scope>
    <source>
        <strain evidence="3 4">JM26</strain>
    </source>
</reference>
<dbReference type="AlphaFoldDB" id="W1J1F9"/>
<organism evidence="3 4">
    <name type="scientific">Xenorhabdus cabanillasii JM26</name>
    <dbReference type="NCBI Taxonomy" id="1427517"/>
    <lineage>
        <taxon>Bacteria</taxon>
        <taxon>Pseudomonadati</taxon>
        <taxon>Pseudomonadota</taxon>
        <taxon>Gammaproteobacteria</taxon>
        <taxon>Enterobacterales</taxon>
        <taxon>Morganellaceae</taxon>
        <taxon>Xenorhabdus</taxon>
    </lineage>
</organism>
<evidence type="ECO:0000259" key="2">
    <source>
        <dbReference type="Pfam" id="PF12759"/>
    </source>
</evidence>
<keyword evidence="1" id="KW-1133">Transmembrane helix</keyword>
<protein>
    <recommendedName>
        <fullName evidence="2">Insertion element IS1 protein InsA helix-turn-helix domain-containing protein</fullName>
    </recommendedName>
</protein>
<gene>
    <name evidence="3" type="ORF">XCR1_1980007</name>
</gene>
<keyword evidence="1" id="KW-0812">Transmembrane</keyword>
<name>W1J1F9_9GAMM</name>
<dbReference type="EMBL" id="CBXE010000110">
    <property type="protein sequence ID" value="CDL84577.1"/>
    <property type="molecule type" value="Genomic_DNA"/>
</dbReference>
<evidence type="ECO:0000313" key="3">
    <source>
        <dbReference type="EMBL" id="CDL84577.1"/>
    </source>
</evidence>